<sequence>MSCERYLPRAPGGEPRPASVECRSARRAHRHRRRYITPAISTRHHTPHDLATRPARRHTAASDLCSDRQQTPWNRTGATPSTMVSSANRFVYIHHVTPSK</sequence>
<organism evidence="2 3">
    <name type="scientific">Plutella xylostella</name>
    <name type="common">Diamondback moth</name>
    <name type="synonym">Plutella maculipennis</name>
    <dbReference type="NCBI Taxonomy" id="51655"/>
    <lineage>
        <taxon>Eukaryota</taxon>
        <taxon>Metazoa</taxon>
        <taxon>Ecdysozoa</taxon>
        <taxon>Arthropoda</taxon>
        <taxon>Hexapoda</taxon>
        <taxon>Insecta</taxon>
        <taxon>Pterygota</taxon>
        <taxon>Neoptera</taxon>
        <taxon>Endopterygota</taxon>
        <taxon>Lepidoptera</taxon>
        <taxon>Glossata</taxon>
        <taxon>Ditrysia</taxon>
        <taxon>Yponomeutoidea</taxon>
        <taxon>Plutellidae</taxon>
        <taxon>Plutella</taxon>
    </lineage>
</organism>
<dbReference type="Proteomes" id="UP000653454">
    <property type="component" value="Unassembled WGS sequence"/>
</dbReference>
<dbReference type="EMBL" id="CAJHNJ030000048">
    <property type="protein sequence ID" value="CAG9132361.1"/>
    <property type="molecule type" value="Genomic_DNA"/>
</dbReference>
<feature type="compositionally biased region" description="Basic residues" evidence="1">
    <location>
        <begin position="25"/>
        <end position="35"/>
    </location>
</feature>
<proteinExistence type="predicted"/>
<evidence type="ECO:0000313" key="3">
    <source>
        <dbReference type="Proteomes" id="UP000653454"/>
    </source>
</evidence>
<keyword evidence="3" id="KW-1185">Reference proteome</keyword>
<comment type="caution">
    <text evidence="2">The sequence shown here is derived from an EMBL/GenBank/DDBJ whole genome shotgun (WGS) entry which is preliminary data.</text>
</comment>
<evidence type="ECO:0000313" key="2">
    <source>
        <dbReference type="EMBL" id="CAG9132361.1"/>
    </source>
</evidence>
<gene>
    <name evidence="2" type="ORF">PLXY2_LOCUS10620</name>
</gene>
<reference evidence="2" key="1">
    <citation type="submission" date="2020-11" db="EMBL/GenBank/DDBJ databases">
        <authorList>
            <person name="Whiteford S."/>
        </authorList>
    </citation>
    <scope>NUCLEOTIDE SEQUENCE</scope>
</reference>
<feature type="region of interest" description="Disordered" evidence="1">
    <location>
        <begin position="1"/>
        <end position="81"/>
    </location>
</feature>
<dbReference type="AlphaFoldDB" id="A0A8S4FY73"/>
<protein>
    <submittedName>
        <fullName evidence="2">(diamondback moth) hypothetical protein</fullName>
    </submittedName>
</protein>
<feature type="compositionally biased region" description="Polar residues" evidence="1">
    <location>
        <begin position="67"/>
        <end position="81"/>
    </location>
</feature>
<evidence type="ECO:0000256" key="1">
    <source>
        <dbReference type="SAM" id="MobiDB-lite"/>
    </source>
</evidence>
<name>A0A8S4FY73_PLUXY</name>
<accession>A0A8S4FY73</accession>